<dbReference type="AlphaFoldDB" id="A0A150SH57"/>
<evidence type="ECO:0000313" key="2">
    <source>
        <dbReference type="Proteomes" id="UP000075635"/>
    </source>
</evidence>
<comment type="caution">
    <text evidence="1">The sequence shown here is derived from an EMBL/GenBank/DDBJ whole genome shotgun (WGS) entry which is preliminary data.</text>
</comment>
<protein>
    <submittedName>
        <fullName evidence="1">Uncharacterized protein</fullName>
    </submittedName>
</protein>
<reference evidence="1 2" key="1">
    <citation type="submission" date="2014-02" db="EMBL/GenBank/DDBJ databases">
        <title>The small core and large imbalanced accessory genome model reveals a collaborative survival strategy of Sorangium cellulosum strains in nature.</title>
        <authorList>
            <person name="Han K."/>
            <person name="Peng R."/>
            <person name="Blom J."/>
            <person name="Li Y.-Z."/>
        </authorList>
    </citation>
    <scope>NUCLEOTIDE SEQUENCE [LARGE SCALE GENOMIC DNA]</scope>
    <source>
        <strain evidence="1 2">So0011-07</strain>
    </source>
</reference>
<gene>
    <name evidence="1" type="ORF">BE17_30880</name>
</gene>
<name>A0A150SH57_SORCE</name>
<dbReference type="EMBL" id="JEMB01001011">
    <property type="protein sequence ID" value="KYF91538.1"/>
    <property type="molecule type" value="Genomic_DNA"/>
</dbReference>
<evidence type="ECO:0000313" key="1">
    <source>
        <dbReference type="EMBL" id="KYF91538.1"/>
    </source>
</evidence>
<dbReference type="Proteomes" id="UP000075635">
    <property type="component" value="Unassembled WGS sequence"/>
</dbReference>
<accession>A0A150SH57</accession>
<sequence>MLDVSGWAMIWSRLGLSTFVQIPLGGVSREGKEGTRHVRVAVAALGVRSQLGPADAAWLPSVGAGLAAAWLHVEGEGRSPAYVGTSADAFALAPYLRAGISFAPVPRLRISEQLIAGIAVPRIVIDAAGRAADAWGRPFLGASLGVEVALP</sequence>
<proteinExistence type="predicted"/>
<organism evidence="1 2">
    <name type="scientific">Sorangium cellulosum</name>
    <name type="common">Polyangium cellulosum</name>
    <dbReference type="NCBI Taxonomy" id="56"/>
    <lineage>
        <taxon>Bacteria</taxon>
        <taxon>Pseudomonadati</taxon>
        <taxon>Myxococcota</taxon>
        <taxon>Polyangia</taxon>
        <taxon>Polyangiales</taxon>
        <taxon>Polyangiaceae</taxon>
        <taxon>Sorangium</taxon>
    </lineage>
</organism>